<evidence type="ECO:0000256" key="5">
    <source>
        <dbReference type="ARBA" id="ARBA00022840"/>
    </source>
</evidence>
<evidence type="ECO:0000259" key="10">
    <source>
        <dbReference type="PROSITE" id="PS50263"/>
    </source>
</evidence>
<comment type="similarity">
    <text evidence="9">Belongs to the NAD synthetase family.</text>
</comment>
<dbReference type="UniPathway" id="UPA00253">
    <property type="reaction ID" value="UER00334"/>
</dbReference>
<proteinExistence type="inferred from homology"/>
<evidence type="ECO:0000256" key="8">
    <source>
        <dbReference type="PIRNR" id="PIRNR006630"/>
    </source>
</evidence>
<comment type="similarity">
    <text evidence="2 7 8">In the C-terminal section; belongs to the NAD synthetase family.</text>
</comment>
<comment type="caution">
    <text evidence="7">Lacks conserved residue(s) required for the propagation of feature annotation.</text>
</comment>
<dbReference type="GO" id="GO:0008795">
    <property type="term" value="F:NAD+ synthase activity"/>
    <property type="evidence" value="ECO:0007669"/>
    <property type="project" value="UniProtKB-UniRule"/>
</dbReference>
<dbReference type="PIRSF" id="PIRSF006630">
    <property type="entry name" value="NADS_GAT"/>
    <property type="match status" value="1"/>
</dbReference>
<evidence type="ECO:0000256" key="6">
    <source>
        <dbReference type="ARBA" id="ARBA00023027"/>
    </source>
</evidence>
<feature type="binding site" evidence="7">
    <location>
        <position position="192"/>
    </location>
    <ligand>
        <name>L-glutamine</name>
        <dbReference type="ChEBI" id="CHEBI:58359"/>
    </ligand>
</feature>
<feature type="domain" description="CN hydrolase" evidence="10">
    <location>
        <begin position="6"/>
        <end position="270"/>
    </location>
</feature>
<reference evidence="12" key="1">
    <citation type="submission" date="2018-08" db="EMBL/GenBank/DDBJ databases">
        <authorList>
            <person name="Liu Z.-W."/>
            <person name="Du Z.-J."/>
        </authorList>
    </citation>
    <scope>NUCLEOTIDE SEQUENCE [LARGE SCALE GENOMIC DNA]</scope>
    <source>
        <strain evidence="12">H4X</strain>
    </source>
</reference>
<dbReference type="CDD" id="cd07570">
    <property type="entry name" value="GAT_Gln-NAD-synth"/>
    <property type="match status" value="1"/>
</dbReference>
<dbReference type="InterPro" id="IPR003694">
    <property type="entry name" value="NAD_synthase"/>
</dbReference>
<dbReference type="AlphaFoldDB" id="A0A3D8L7V1"/>
<feature type="binding site" evidence="7">
    <location>
        <position position="465"/>
    </location>
    <ligand>
        <name>deamido-NAD(+)</name>
        <dbReference type="ChEBI" id="CHEBI:58437"/>
        <note>ligand shared between two neighboring subunits</note>
    </ligand>
</feature>
<feature type="binding site" evidence="7">
    <location>
        <position position="436"/>
    </location>
    <ligand>
        <name>deamido-NAD(+)</name>
        <dbReference type="ChEBI" id="CHEBI:58437"/>
        <note>ligand shared between two neighboring subunits</note>
    </ligand>
</feature>
<evidence type="ECO:0000256" key="3">
    <source>
        <dbReference type="ARBA" id="ARBA00022598"/>
    </source>
</evidence>
<feature type="active site" description="For glutaminase activity" evidence="7">
    <location>
        <position position="113"/>
    </location>
</feature>
<keyword evidence="4 7" id="KW-0547">Nucleotide-binding</keyword>
<name>A0A3D8L7V1_9BACT</name>
<dbReference type="OrthoDB" id="9803818at2"/>
<dbReference type="PROSITE" id="PS50263">
    <property type="entry name" value="CN_HYDROLASE"/>
    <property type="match status" value="1"/>
</dbReference>
<keyword evidence="5 7" id="KW-0067">ATP-binding</keyword>
<dbReference type="NCBIfam" id="TIGR00552">
    <property type="entry name" value="nadE"/>
    <property type="match status" value="1"/>
</dbReference>
<feature type="binding site" evidence="7">
    <location>
        <position position="588"/>
    </location>
    <ligand>
        <name>deamido-NAD(+)</name>
        <dbReference type="ChEBI" id="CHEBI:58437"/>
        <note>ligand shared between two neighboring subunits</note>
    </ligand>
</feature>
<evidence type="ECO:0000313" key="12">
    <source>
        <dbReference type="Proteomes" id="UP000256708"/>
    </source>
</evidence>
<dbReference type="InterPro" id="IPR014445">
    <property type="entry name" value="Gln-dep_NAD_synthase"/>
</dbReference>
<evidence type="ECO:0000256" key="1">
    <source>
        <dbReference type="ARBA" id="ARBA00005188"/>
    </source>
</evidence>
<dbReference type="RefSeq" id="WP_115567340.1">
    <property type="nucleotide sequence ID" value="NZ_QRGR01000024.1"/>
</dbReference>
<comment type="function">
    <text evidence="7">Catalyzes the ATP-dependent amidation of deamido-NAD to form NAD. Uses L-glutamine as a nitrogen source.</text>
</comment>
<dbReference type="InterPro" id="IPR022310">
    <property type="entry name" value="NAD/GMP_synthase"/>
</dbReference>
<feature type="binding site" evidence="7">
    <location>
        <position position="460"/>
    </location>
    <ligand>
        <name>ATP</name>
        <dbReference type="ChEBI" id="CHEBI:30616"/>
    </ligand>
</feature>
<dbReference type="GO" id="GO:0004359">
    <property type="term" value="F:glutaminase activity"/>
    <property type="evidence" value="ECO:0007669"/>
    <property type="project" value="InterPro"/>
</dbReference>
<evidence type="ECO:0000256" key="9">
    <source>
        <dbReference type="RuleBase" id="RU003811"/>
    </source>
</evidence>
<dbReference type="GO" id="GO:0005737">
    <property type="term" value="C:cytoplasm"/>
    <property type="evidence" value="ECO:0007669"/>
    <property type="project" value="InterPro"/>
</dbReference>
<dbReference type="GO" id="GO:0005524">
    <property type="term" value="F:ATP binding"/>
    <property type="evidence" value="ECO:0007669"/>
    <property type="project" value="UniProtKB-UniRule"/>
</dbReference>
<sequence>MEETRLMLAAAALNQTPMDWDGNMQNIKDAVEEAKSNKAHLLLLPELCITGYGCEDMFLSPWLSEVAFEKLLQVKEWCDNITVAVGLPLFLDKKVYNTACVIKNKEIIGVTAKQFMANDGVHYEPRWFTPWPADVVQEFEKFGQTYRIGDIIYEEQGVKYAFEICEDAWRPNRPAERHMPKGVELILNPSASHFALSKTDVRHRLVVDASKKYRCAYVYANLLGNEAGRMTYDGEVLIAQNGKLIRRNELLCFKNVDMECAEVCFSKNPTIEDVIEYLPPIDENKEVIDALSLALFDYMRKSRSRGFVLSLSGGADSSLCAVAVAEMVRKGIESLGVVLFAAKTQMFPMKDVAYFESLPPEQAQKELVGRLLTCAYQGTVNSSDDTYNSAKGLADSIGAKFFNWTIDNEVRGYISKIEDVLQRPLTWEQDDLTLQNIQARVRAPGIWMLANINNALLMATSNRSEGSVGYATMDGDTAGGISPIAGIDKAFIRQLLIWMQQELGYEGLQYVNKLQPSAELRPSEDEQTDEKDLMPYEVLNQIERLAFHDRFAPHEVYNMLLEQQVAEPEMLKAWVTKFYTLWSRNQWKRERYAPSFHLDDYNIDPRSWLRFPILSGGFQTELAKINEA</sequence>
<dbReference type="InterPro" id="IPR003010">
    <property type="entry name" value="C-N_Hydrolase"/>
</dbReference>
<dbReference type="SUPFAM" id="SSF56317">
    <property type="entry name" value="Carbon-nitrogen hydrolase"/>
    <property type="match status" value="1"/>
</dbReference>
<organism evidence="11 12">
    <name type="scientific">Pontibacter diazotrophicus</name>
    <dbReference type="NCBI Taxonomy" id="1400979"/>
    <lineage>
        <taxon>Bacteria</taxon>
        <taxon>Pseudomonadati</taxon>
        <taxon>Bacteroidota</taxon>
        <taxon>Cytophagia</taxon>
        <taxon>Cytophagales</taxon>
        <taxon>Hymenobacteraceae</taxon>
        <taxon>Pontibacter</taxon>
    </lineage>
</organism>
<dbReference type="InterPro" id="IPR014729">
    <property type="entry name" value="Rossmann-like_a/b/a_fold"/>
</dbReference>
<comment type="caution">
    <text evidence="11">The sequence shown here is derived from an EMBL/GenBank/DDBJ whole genome shotgun (WGS) entry which is preliminary data.</text>
</comment>
<keyword evidence="3 7" id="KW-0436">Ligase</keyword>
<dbReference type="CDD" id="cd00553">
    <property type="entry name" value="NAD_synthase"/>
    <property type="match status" value="1"/>
</dbReference>
<evidence type="ECO:0000256" key="2">
    <source>
        <dbReference type="ARBA" id="ARBA00007145"/>
    </source>
</evidence>
<feature type="active site" description="Proton acceptor; for glutaminase activity" evidence="7">
    <location>
        <position position="46"/>
    </location>
</feature>
<dbReference type="HAMAP" id="MF_02090">
    <property type="entry name" value="NadE_glutamine_dep"/>
    <property type="match status" value="1"/>
</dbReference>
<feature type="active site" description="Nucleophile; for glutaminase activity" evidence="7">
    <location>
        <position position="165"/>
    </location>
</feature>
<dbReference type="EMBL" id="QRGR01000024">
    <property type="protein sequence ID" value="RDV13454.1"/>
    <property type="molecule type" value="Genomic_DNA"/>
</dbReference>
<dbReference type="Pfam" id="PF00795">
    <property type="entry name" value="CN_hydrolase"/>
    <property type="match status" value="1"/>
</dbReference>
<dbReference type="EC" id="6.3.5.1" evidence="7 8"/>
<dbReference type="InterPro" id="IPR036526">
    <property type="entry name" value="C-N_Hydrolase_sf"/>
</dbReference>
<dbReference type="Gene3D" id="3.40.50.620">
    <property type="entry name" value="HUPs"/>
    <property type="match status" value="1"/>
</dbReference>
<comment type="pathway">
    <text evidence="1 7 8">Cofactor biosynthesis; NAD(+) biosynthesis; NAD(+) from deamido-NAD(+) (L-Gln route): step 1/1.</text>
</comment>
<dbReference type="GO" id="GO:0003952">
    <property type="term" value="F:NAD+ synthase (glutamine-hydrolyzing) activity"/>
    <property type="evidence" value="ECO:0007669"/>
    <property type="project" value="UniProtKB-UniRule"/>
</dbReference>
<evidence type="ECO:0000256" key="7">
    <source>
        <dbReference type="HAMAP-Rule" id="MF_02090"/>
    </source>
</evidence>
<dbReference type="SUPFAM" id="SSF52402">
    <property type="entry name" value="Adenine nucleotide alpha hydrolases-like"/>
    <property type="match status" value="1"/>
</dbReference>
<evidence type="ECO:0000256" key="4">
    <source>
        <dbReference type="ARBA" id="ARBA00022741"/>
    </source>
</evidence>
<dbReference type="PANTHER" id="PTHR23090:SF9">
    <property type="entry name" value="GLUTAMINE-DEPENDENT NAD(+) SYNTHETASE"/>
    <property type="match status" value="1"/>
</dbReference>
<keyword evidence="6 7" id="KW-0520">NAD</keyword>
<gene>
    <name evidence="7 11" type="primary">nadE</name>
    <name evidence="11" type="ORF">DXT99_19905</name>
</gene>
<keyword evidence="12" id="KW-1185">Reference proteome</keyword>
<feature type="binding site" evidence="7">
    <location>
        <position position="198"/>
    </location>
    <ligand>
        <name>L-glutamine</name>
        <dbReference type="ChEBI" id="CHEBI:58359"/>
    </ligand>
</feature>
<dbReference type="Pfam" id="PF02540">
    <property type="entry name" value="NAD_synthase"/>
    <property type="match status" value="1"/>
</dbReference>
<accession>A0A3D8L7V1</accession>
<dbReference type="GO" id="GO:0009435">
    <property type="term" value="P:NAD+ biosynthetic process"/>
    <property type="evidence" value="ECO:0007669"/>
    <property type="project" value="UniProtKB-UniRule"/>
</dbReference>
<evidence type="ECO:0000313" key="11">
    <source>
        <dbReference type="EMBL" id="RDV13454.1"/>
    </source>
</evidence>
<comment type="catalytic activity">
    <reaction evidence="7 8">
        <text>deamido-NAD(+) + L-glutamine + ATP + H2O = L-glutamate + AMP + diphosphate + NAD(+) + H(+)</text>
        <dbReference type="Rhea" id="RHEA:24384"/>
        <dbReference type="ChEBI" id="CHEBI:15377"/>
        <dbReference type="ChEBI" id="CHEBI:15378"/>
        <dbReference type="ChEBI" id="CHEBI:29985"/>
        <dbReference type="ChEBI" id="CHEBI:30616"/>
        <dbReference type="ChEBI" id="CHEBI:33019"/>
        <dbReference type="ChEBI" id="CHEBI:57540"/>
        <dbReference type="ChEBI" id="CHEBI:58359"/>
        <dbReference type="ChEBI" id="CHEBI:58437"/>
        <dbReference type="ChEBI" id="CHEBI:456215"/>
        <dbReference type="EC" id="6.3.5.1"/>
    </reaction>
</comment>
<dbReference type="Proteomes" id="UP000256708">
    <property type="component" value="Unassembled WGS sequence"/>
</dbReference>
<dbReference type="Gene3D" id="3.60.110.10">
    <property type="entry name" value="Carbon-nitrogen hydrolase"/>
    <property type="match status" value="1"/>
</dbReference>
<protein>
    <recommendedName>
        <fullName evidence="7 8">Glutamine-dependent NAD(+) synthetase</fullName>
        <ecNumber evidence="7 8">6.3.5.1</ecNumber>
    </recommendedName>
    <alternativeName>
        <fullName evidence="7 8">NAD(+) synthase [glutamine-hydrolyzing]</fullName>
    </alternativeName>
</protein>
<dbReference type="PANTHER" id="PTHR23090">
    <property type="entry name" value="NH 3 /GLUTAMINE-DEPENDENT NAD + SYNTHETASE"/>
    <property type="match status" value="1"/>
</dbReference>